<evidence type="ECO:0000256" key="10">
    <source>
        <dbReference type="SAM" id="Phobius"/>
    </source>
</evidence>
<dbReference type="Gene3D" id="1.10.630.10">
    <property type="entry name" value="Cytochrome P450"/>
    <property type="match status" value="1"/>
</dbReference>
<dbReference type="PRINTS" id="PR00463">
    <property type="entry name" value="EP450I"/>
</dbReference>
<dbReference type="Pfam" id="PF00067">
    <property type="entry name" value="p450"/>
    <property type="match status" value="1"/>
</dbReference>
<dbReference type="GO" id="GO:0016020">
    <property type="term" value="C:membrane"/>
    <property type="evidence" value="ECO:0007669"/>
    <property type="project" value="UniProtKB-SubCell"/>
</dbReference>
<dbReference type="InterPro" id="IPR001938">
    <property type="entry name" value="Thaumatin"/>
</dbReference>
<sequence>MASDGTFSDELIQHFITTTTIVFFFFLLLFILKKLMLLPNPTRPNLCRLPPSPPALPIIGHIHFLLKTPSLHLHKCFHALSSEYGPLIHLKFGSYPFVLVSSATLAAEIFKTHDLNFSSRPDSPLEGRLLFGDSGFVTAPYGDYWRFMKKLCVTELLSPRQLDRSRFLRREELVRFLTKLTEKGLKREAVGVGGELMTLTNNTTCRMAMSARCSTESGNEAERCRALIKESLELTAKMALANLLGPLKKLGHLALRKQARDVPARYDELLEGILKEHEERRAADHDYGNGGREACDLMDVLLEVSKNANAEMKITRGQIKAFFLDLFIAGTSTTADAMEWTMAELINHPDAFRRIREEINQQVGSRLVEEGDIPGLHYLEAVVKETLRLHPPAILAPRASHEACRIGGFDIPKGVAVAINIFSIMRDPEMWINPDEFRPERFVEQDGCLRGGGINGFVPFGGGRRKCPGSNMAFALICPTIAAMVQCFDWELADGEEMCNGVGGEPPATLAEFTLDDLNFYDVSVVDGFNIPVSIYPSGGTGDCKKVECFSDLNMSCPQELQVVDDGGRVVACKSACTAYHTPEYCCTGEYGNPQSCKPTSFSKIFKAACPSYYSYAYDDATSTFTCRGATGYLIRFC</sequence>
<name>A0AAV0L330_9ROSI</name>
<dbReference type="PRINTS" id="PR00385">
    <property type="entry name" value="P450"/>
</dbReference>
<dbReference type="InterPro" id="IPR017972">
    <property type="entry name" value="Cyt_P450_CS"/>
</dbReference>
<comment type="similarity">
    <text evidence="9">Belongs to the cytochrome P450 family.</text>
</comment>
<keyword evidence="6 10" id="KW-1133">Transmembrane helix</keyword>
<feature type="transmembrane region" description="Helical" evidence="10">
    <location>
        <begin position="12"/>
        <end position="32"/>
    </location>
</feature>
<dbReference type="CDD" id="cd09218">
    <property type="entry name" value="TLP-PA"/>
    <property type="match status" value="1"/>
</dbReference>
<keyword evidence="8 9" id="KW-0349">Heme</keyword>
<evidence type="ECO:0000256" key="1">
    <source>
        <dbReference type="ARBA" id="ARBA00001971"/>
    </source>
</evidence>
<dbReference type="SMART" id="SM00205">
    <property type="entry name" value="THN"/>
    <property type="match status" value="1"/>
</dbReference>
<dbReference type="PROSITE" id="PS00086">
    <property type="entry name" value="CYTOCHROME_P450"/>
    <property type="match status" value="1"/>
</dbReference>
<dbReference type="PROSITE" id="PS51367">
    <property type="entry name" value="THAUMATIN_2"/>
    <property type="match status" value="1"/>
</dbReference>
<reference evidence="11" key="1">
    <citation type="submission" date="2022-08" db="EMBL/GenBank/DDBJ databases">
        <authorList>
            <person name="Gutierrez-Valencia J."/>
        </authorList>
    </citation>
    <scope>NUCLEOTIDE SEQUENCE</scope>
</reference>
<keyword evidence="5 8" id="KW-0479">Metal-binding</keyword>
<dbReference type="GO" id="GO:0016709">
    <property type="term" value="F:oxidoreductase activity, acting on paired donors, with incorporation or reduction of molecular oxygen, NAD(P)H as one donor, and incorporation of one atom of oxygen"/>
    <property type="evidence" value="ECO:0007669"/>
    <property type="project" value="TreeGrafter"/>
</dbReference>
<evidence type="ECO:0000313" key="11">
    <source>
        <dbReference type="EMBL" id="CAI0428040.1"/>
    </source>
</evidence>
<evidence type="ECO:0000313" key="12">
    <source>
        <dbReference type="Proteomes" id="UP001154282"/>
    </source>
</evidence>
<dbReference type="GO" id="GO:0020037">
    <property type="term" value="F:heme binding"/>
    <property type="evidence" value="ECO:0007669"/>
    <property type="project" value="InterPro"/>
</dbReference>
<evidence type="ECO:0008006" key="13">
    <source>
        <dbReference type="Google" id="ProtNLM"/>
    </source>
</evidence>
<evidence type="ECO:0000256" key="9">
    <source>
        <dbReference type="RuleBase" id="RU000461"/>
    </source>
</evidence>
<dbReference type="Proteomes" id="UP001154282">
    <property type="component" value="Unassembled WGS sequence"/>
</dbReference>
<dbReference type="InterPro" id="IPR002401">
    <property type="entry name" value="Cyt_P450_E_grp-I"/>
</dbReference>
<evidence type="ECO:0000256" key="4">
    <source>
        <dbReference type="ARBA" id="ARBA00022692"/>
    </source>
</evidence>
<dbReference type="InterPro" id="IPR037176">
    <property type="entry name" value="Osmotin/thaumatin-like_sf"/>
</dbReference>
<keyword evidence="9" id="KW-0503">Monooxygenase</keyword>
<dbReference type="FunFam" id="2.60.110.10:FF:000004">
    <property type="entry name" value="THAUMATIN-LIKE PROTEIN 1"/>
    <property type="match status" value="1"/>
</dbReference>
<evidence type="ECO:0000256" key="7">
    <source>
        <dbReference type="ARBA" id="ARBA00023136"/>
    </source>
</evidence>
<dbReference type="Gene3D" id="2.60.110.10">
    <property type="entry name" value="Thaumatin"/>
    <property type="match status" value="1"/>
</dbReference>
<dbReference type="InterPro" id="IPR036396">
    <property type="entry name" value="Cyt_P450_sf"/>
</dbReference>
<dbReference type="InterPro" id="IPR001128">
    <property type="entry name" value="Cyt_P450"/>
</dbReference>
<keyword evidence="4 10" id="KW-0812">Transmembrane</keyword>
<organism evidence="11 12">
    <name type="scientific">Linum tenue</name>
    <dbReference type="NCBI Taxonomy" id="586396"/>
    <lineage>
        <taxon>Eukaryota</taxon>
        <taxon>Viridiplantae</taxon>
        <taxon>Streptophyta</taxon>
        <taxon>Embryophyta</taxon>
        <taxon>Tracheophyta</taxon>
        <taxon>Spermatophyta</taxon>
        <taxon>Magnoliopsida</taxon>
        <taxon>eudicotyledons</taxon>
        <taxon>Gunneridae</taxon>
        <taxon>Pentapetalae</taxon>
        <taxon>rosids</taxon>
        <taxon>fabids</taxon>
        <taxon>Malpighiales</taxon>
        <taxon>Linaceae</taxon>
        <taxon>Linum</taxon>
    </lineage>
</organism>
<dbReference type="SUPFAM" id="SSF49870">
    <property type="entry name" value="Osmotin, thaumatin-like protein"/>
    <property type="match status" value="1"/>
</dbReference>
<dbReference type="InterPro" id="IPR051103">
    <property type="entry name" value="Plant_metabolite_P450s"/>
</dbReference>
<comment type="similarity">
    <text evidence="3">Belongs to the thaumatin family.</text>
</comment>
<keyword evidence="8 9" id="KW-0408">Iron</keyword>
<dbReference type="PANTHER" id="PTHR24298">
    <property type="entry name" value="FLAVONOID 3'-MONOOXYGENASE-RELATED"/>
    <property type="match status" value="1"/>
</dbReference>
<feature type="binding site" description="axial binding residue" evidence="8">
    <location>
        <position position="467"/>
    </location>
    <ligand>
        <name>heme</name>
        <dbReference type="ChEBI" id="CHEBI:30413"/>
    </ligand>
    <ligandPart>
        <name>Fe</name>
        <dbReference type="ChEBI" id="CHEBI:18248"/>
    </ligandPart>
</feature>
<keyword evidence="7 10" id="KW-0472">Membrane</keyword>
<dbReference type="EMBL" id="CAMGYJ010000006">
    <property type="protein sequence ID" value="CAI0428040.1"/>
    <property type="molecule type" value="Genomic_DNA"/>
</dbReference>
<evidence type="ECO:0000256" key="3">
    <source>
        <dbReference type="ARBA" id="ARBA00010607"/>
    </source>
</evidence>
<dbReference type="PANTHER" id="PTHR24298:SF59">
    <property type="entry name" value="CYTOCHROME P450, FAMILY 705, SUBFAMILY A, POLYPEPTIDE 25-RELATED"/>
    <property type="match status" value="1"/>
</dbReference>
<dbReference type="SUPFAM" id="SSF48264">
    <property type="entry name" value="Cytochrome P450"/>
    <property type="match status" value="1"/>
</dbReference>
<proteinExistence type="inferred from homology"/>
<gene>
    <name evidence="11" type="ORF">LITE_LOCUS21472</name>
</gene>
<keyword evidence="9" id="KW-0560">Oxidoreductase</keyword>
<keyword evidence="12" id="KW-1185">Reference proteome</keyword>
<comment type="caution">
    <text evidence="11">The sequence shown here is derived from an EMBL/GenBank/DDBJ whole genome shotgun (WGS) entry which is preliminary data.</text>
</comment>
<dbReference type="GO" id="GO:0005506">
    <property type="term" value="F:iron ion binding"/>
    <property type="evidence" value="ECO:0007669"/>
    <property type="project" value="InterPro"/>
</dbReference>
<evidence type="ECO:0000256" key="8">
    <source>
        <dbReference type="PIRSR" id="PIRSR602401-1"/>
    </source>
</evidence>
<evidence type="ECO:0000256" key="2">
    <source>
        <dbReference type="ARBA" id="ARBA00004167"/>
    </source>
</evidence>
<accession>A0AAV0L330</accession>
<protein>
    <recommendedName>
        <fullName evidence="13">Cytochrome P450</fullName>
    </recommendedName>
</protein>
<dbReference type="AlphaFoldDB" id="A0AAV0L330"/>
<comment type="cofactor">
    <cofactor evidence="1 8">
        <name>heme</name>
        <dbReference type="ChEBI" id="CHEBI:30413"/>
    </cofactor>
</comment>
<evidence type="ECO:0000256" key="5">
    <source>
        <dbReference type="ARBA" id="ARBA00022723"/>
    </source>
</evidence>
<comment type="subcellular location">
    <subcellularLocation>
        <location evidence="2">Membrane</location>
        <topology evidence="2">Single-pass membrane protein</topology>
    </subcellularLocation>
</comment>
<evidence type="ECO:0000256" key="6">
    <source>
        <dbReference type="ARBA" id="ARBA00022989"/>
    </source>
</evidence>